<feature type="compositionally biased region" description="Low complexity" evidence="2">
    <location>
        <begin position="39"/>
        <end position="59"/>
    </location>
</feature>
<dbReference type="AlphaFoldDB" id="A0A066WBS1"/>
<comment type="caution">
    <text evidence="3">The sequence shown here is derived from an EMBL/GenBank/DDBJ whole genome shotgun (WGS) entry which is preliminary data.</text>
</comment>
<name>A0A066WBS1_TILAU</name>
<organism evidence="3 4">
    <name type="scientific">Tilletiaria anomala (strain ATCC 24038 / CBS 436.72 / UBC 951)</name>
    <dbReference type="NCBI Taxonomy" id="1037660"/>
    <lineage>
        <taxon>Eukaryota</taxon>
        <taxon>Fungi</taxon>
        <taxon>Dikarya</taxon>
        <taxon>Basidiomycota</taxon>
        <taxon>Ustilaginomycotina</taxon>
        <taxon>Exobasidiomycetes</taxon>
        <taxon>Georgefischeriales</taxon>
        <taxon>Tilletiariaceae</taxon>
        <taxon>Tilletiaria</taxon>
    </lineage>
</organism>
<dbReference type="GeneID" id="25264219"/>
<dbReference type="STRING" id="1037660.A0A066WBS1"/>
<sequence>MDDASAALGEKERPHPAPLRSTVPGAKAPAYGGNDALPSSISTATRASARASSSSSGTSAYVPMQRRLLSLHGTDDRVVLDIGSRVTKFGFSGEPTPRGIISSIVLPPEWSSFERKGDNGKGKGKERALEEGDQDMCLWSYDLSRCEGEAERRAARRLLEAQVEELIRNIYVQHLRVDTKQRHVLILDSPSTPLPLRKVLLKVLFSQFRVPSVAFLSSPLMALMATGRITGLVVDVSGGGARAETSITPIYCGRILESARTVTPTAGNSVRCRLKRLLLSEGRYCYCTHARPANSNGHDGAYSKPTRHVERIPPDLLTSHVVEELMTRVCLVARFDACPNPDAPKDDSVESLKARHASKARAKTLCVPVASLQSAQEWIKGRAESLLATHMASLGPNRIPSSTVTLTTSLRADAMVPGTTFPQSAVLLVPGWVRECAAEVMFEDGDLDEPSISEAVLSSLLKLPIDLRRNLASLILVTGGMAMLPSLPHRLAQQLALSLQTLASEIDSSKPLTPAVLRKANRYAPLRNLASSIGVLNDHAPNLPPIPPPDLPREDKSQVKKTLVAPPPMSGSAPVFAANLLPWIGASIVGALQTTSIYEMKREEWDAEQAALHAPLGPTLPMPVTFGQGSFMGVVGGLETGAFGGLSAVSRHLMSPTSESTPRSPPLGRSLTGSRC</sequence>
<proteinExistence type="inferred from homology"/>
<reference evidence="3 4" key="1">
    <citation type="submission" date="2014-05" db="EMBL/GenBank/DDBJ databases">
        <title>Draft genome sequence of a rare smut relative, Tilletiaria anomala UBC 951.</title>
        <authorList>
            <consortium name="DOE Joint Genome Institute"/>
            <person name="Toome M."/>
            <person name="Kuo A."/>
            <person name="Henrissat B."/>
            <person name="Lipzen A."/>
            <person name="Tritt A."/>
            <person name="Yoshinaga Y."/>
            <person name="Zane M."/>
            <person name="Barry K."/>
            <person name="Grigoriev I.V."/>
            <person name="Spatafora J.W."/>
            <person name="Aimea M.C."/>
        </authorList>
    </citation>
    <scope>NUCLEOTIDE SEQUENCE [LARGE SCALE GENOMIC DNA]</scope>
    <source>
        <strain evidence="3 4">UBC 951</strain>
    </source>
</reference>
<dbReference type="Proteomes" id="UP000027361">
    <property type="component" value="Unassembled WGS sequence"/>
</dbReference>
<dbReference type="Gene3D" id="3.30.420.40">
    <property type="match status" value="2"/>
</dbReference>
<evidence type="ECO:0000256" key="2">
    <source>
        <dbReference type="SAM" id="MobiDB-lite"/>
    </source>
</evidence>
<feature type="region of interest" description="Disordered" evidence="2">
    <location>
        <begin position="653"/>
        <end position="676"/>
    </location>
</feature>
<dbReference type="InterPro" id="IPR043129">
    <property type="entry name" value="ATPase_NBD"/>
</dbReference>
<dbReference type="PANTHER" id="PTHR11937">
    <property type="entry name" value="ACTIN"/>
    <property type="match status" value="1"/>
</dbReference>
<dbReference type="CDD" id="cd10207">
    <property type="entry name" value="ASKHA_NBD_Arp10"/>
    <property type="match status" value="1"/>
</dbReference>
<gene>
    <name evidence="3" type="ORF">K437DRAFT_255659</name>
</gene>
<evidence type="ECO:0000313" key="3">
    <source>
        <dbReference type="EMBL" id="KDN48225.1"/>
    </source>
</evidence>
<dbReference type="HOGENOM" id="CLU_025520_0_0_1"/>
<evidence type="ECO:0000256" key="1">
    <source>
        <dbReference type="RuleBase" id="RU000487"/>
    </source>
</evidence>
<dbReference type="InterPro" id="IPR004000">
    <property type="entry name" value="Actin"/>
</dbReference>
<keyword evidence="4" id="KW-1185">Reference proteome</keyword>
<dbReference type="OrthoDB" id="337660at2759"/>
<protein>
    <submittedName>
        <fullName evidence="3">Actin-like ATPase domain-containing protein</fullName>
    </submittedName>
</protein>
<dbReference type="SUPFAM" id="SSF53067">
    <property type="entry name" value="Actin-like ATPase domain"/>
    <property type="match status" value="2"/>
</dbReference>
<feature type="region of interest" description="Disordered" evidence="2">
    <location>
        <begin position="1"/>
        <end position="59"/>
    </location>
</feature>
<dbReference type="Pfam" id="PF00022">
    <property type="entry name" value="Actin"/>
    <property type="match status" value="1"/>
</dbReference>
<accession>A0A066WBS1</accession>
<evidence type="ECO:0000313" key="4">
    <source>
        <dbReference type="Proteomes" id="UP000027361"/>
    </source>
</evidence>
<dbReference type="RefSeq" id="XP_013244073.1">
    <property type="nucleotide sequence ID" value="XM_013388619.1"/>
</dbReference>
<dbReference type="EMBL" id="JMSN01000026">
    <property type="protein sequence ID" value="KDN48225.1"/>
    <property type="molecule type" value="Genomic_DNA"/>
</dbReference>
<dbReference type="InParanoid" id="A0A066WBS1"/>
<comment type="similarity">
    <text evidence="1">Belongs to the actin family.</text>
</comment>
<dbReference type="OMA" id="HVERIPP"/>
<dbReference type="SMART" id="SM00268">
    <property type="entry name" value="ACTIN"/>
    <property type="match status" value="1"/>
</dbReference>